<dbReference type="AlphaFoldDB" id="A0A5C3L916"/>
<evidence type="ECO:0000313" key="1">
    <source>
        <dbReference type="EMBL" id="TFK29195.1"/>
    </source>
</evidence>
<accession>A0A5C3L916</accession>
<dbReference type="Proteomes" id="UP000307440">
    <property type="component" value="Unassembled WGS sequence"/>
</dbReference>
<proteinExistence type="predicted"/>
<gene>
    <name evidence="1" type="ORF">FA15DRAFT_652331</name>
</gene>
<dbReference type="EMBL" id="ML210151">
    <property type="protein sequence ID" value="TFK29195.1"/>
    <property type="molecule type" value="Genomic_DNA"/>
</dbReference>
<sequence length="153" mass="16469">MPISTPLLPLILQSTKCKDGSGAEQALLKPCLNVFSQILVLSEVAIQAAPIAASNAETESGSTRCYISFMTGFTDLDDHRASRTAHRVPTHPTLIHPDVRNEARRTSTRGNEISPAISLKLFARRKEAMAFRVQGSRSTRGVLGGIDPISASV</sequence>
<name>A0A5C3L916_COPMA</name>
<keyword evidence="2" id="KW-1185">Reference proteome</keyword>
<reference evidence="1 2" key="1">
    <citation type="journal article" date="2019" name="Nat. Ecol. Evol.">
        <title>Megaphylogeny resolves global patterns of mushroom evolution.</title>
        <authorList>
            <person name="Varga T."/>
            <person name="Krizsan K."/>
            <person name="Foldi C."/>
            <person name="Dima B."/>
            <person name="Sanchez-Garcia M."/>
            <person name="Sanchez-Ramirez S."/>
            <person name="Szollosi G.J."/>
            <person name="Szarkandi J.G."/>
            <person name="Papp V."/>
            <person name="Albert L."/>
            <person name="Andreopoulos W."/>
            <person name="Angelini C."/>
            <person name="Antonin V."/>
            <person name="Barry K.W."/>
            <person name="Bougher N.L."/>
            <person name="Buchanan P."/>
            <person name="Buyck B."/>
            <person name="Bense V."/>
            <person name="Catcheside P."/>
            <person name="Chovatia M."/>
            <person name="Cooper J."/>
            <person name="Damon W."/>
            <person name="Desjardin D."/>
            <person name="Finy P."/>
            <person name="Geml J."/>
            <person name="Haridas S."/>
            <person name="Hughes K."/>
            <person name="Justo A."/>
            <person name="Karasinski D."/>
            <person name="Kautmanova I."/>
            <person name="Kiss B."/>
            <person name="Kocsube S."/>
            <person name="Kotiranta H."/>
            <person name="LaButti K.M."/>
            <person name="Lechner B.E."/>
            <person name="Liimatainen K."/>
            <person name="Lipzen A."/>
            <person name="Lukacs Z."/>
            <person name="Mihaltcheva S."/>
            <person name="Morgado L.N."/>
            <person name="Niskanen T."/>
            <person name="Noordeloos M.E."/>
            <person name="Ohm R.A."/>
            <person name="Ortiz-Santana B."/>
            <person name="Ovrebo C."/>
            <person name="Racz N."/>
            <person name="Riley R."/>
            <person name="Savchenko A."/>
            <person name="Shiryaev A."/>
            <person name="Soop K."/>
            <person name="Spirin V."/>
            <person name="Szebenyi C."/>
            <person name="Tomsovsky M."/>
            <person name="Tulloss R.E."/>
            <person name="Uehling J."/>
            <person name="Grigoriev I.V."/>
            <person name="Vagvolgyi C."/>
            <person name="Papp T."/>
            <person name="Martin F.M."/>
            <person name="Miettinen O."/>
            <person name="Hibbett D.S."/>
            <person name="Nagy L.G."/>
        </authorList>
    </citation>
    <scope>NUCLEOTIDE SEQUENCE [LARGE SCALE GENOMIC DNA]</scope>
    <source>
        <strain evidence="1 2">CBS 121175</strain>
    </source>
</reference>
<protein>
    <submittedName>
        <fullName evidence="1">Uncharacterized protein</fullName>
    </submittedName>
</protein>
<organism evidence="1 2">
    <name type="scientific">Coprinopsis marcescibilis</name>
    <name type="common">Agaric fungus</name>
    <name type="synonym">Psathyrella marcescibilis</name>
    <dbReference type="NCBI Taxonomy" id="230819"/>
    <lineage>
        <taxon>Eukaryota</taxon>
        <taxon>Fungi</taxon>
        <taxon>Dikarya</taxon>
        <taxon>Basidiomycota</taxon>
        <taxon>Agaricomycotina</taxon>
        <taxon>Agaricomycetes</taxon>
        <taxon>Agaricomycetidae</taxon>
        <taxon>Agaricales</taxon>
        <taxon>Agaricineae</taxon>
        <taxon>Psathyrellaceae</taxon>
        <taxon>Coprinopsis</taxon>
    </lineage>
</organism>
<evidence type="ECO:0000313" key="2">
    <source>
        <dbReference type="Proteomes" id="UP000307440"/>
    </source>
</evidence>